<dbReference type="PROSITE" id="PS50011">
    <property type="entry name" value="PROTEIN_KINASE_DOM"/>
    <property type="match status" value="1"/>
</dbReference>
<dbReference type="InterPro" id="IPR008271">
    <property type="entry name" value="Ser/Thr_kinase_AS"/>
</dbReference>
<feature type="transmembrane region" description="Helical" evidence="7">
    <location>
        <begin position="949"/>
        <end position="968"/>
    </location>
</feature>
<feature type="transmembrane region" description="Helical" evidence="7">
    <location>
        <begin position="1604"/>
        <end position="1626"/>
    </location>
</feature>
<evidence type="ECO:0000313" key="10">
    <source>
        <dbReference type="Proteomes" id="UP000248706"/>
    </source>
</evidence>
<keyword evidence="2" id="KW-0808">Transferase</keyword>
<dbReference type="SMART" id="SM00220">
    <property type="entry name" value="S_TKc"/>
    <property type="match status" value="1"/>
</dbReference>
<evidence type="ECO:0000256" key="7">
    <source>
        <dbReference type="SAM" id="Phobius"/>
    </source>
</evidence>
<evidence type="ECO:0000256" key="3">
    <source>
        <dbReference type="ARBA" id="ARBA00022741"/>
    </source>
</evidence>
<feature type="transmembrane region" description="Helical" evidence="7">
    <location>
        <begin position="792"/>
        <end position="811"/>
    </location>
</feature>
<dbReference type="GO" id="GO:0005524">
    <property type="term" value="F:ATP binding"/>
    <property type="evidence" value="ECO:0007669"/>
    <property type="project" value="UniProtKB-KW"/>
</dbReference>
<keyword evidence="7" id="KW-0812">Transmembrane</keyword>
<feature type="transmembrane region" description="Helical" evidence="7">
    <location>
        <begin position="1572"/>
        <end position="1592"/>
    </location>
</feature>
<feature type="transmembrane region" description="Helical" evidence="7">
    <location>
        <begin position="883"/>
        <end position="901"/>
    </location>
</feature>
<keyword evidence="7" id="KW-1133">Transmembrane helix</keyword>
<feature type="transmembrane region" description="Helical" evidence="7">
    <location>
        <begin position="1665"/>
        <end position="1683"/>
    </location>
</feature>
<dbReference type="InterPro" id="IPR000719">
    <property type="entry name" value="Prot_kinase_dom"/>
</dbReference>
<dbReference type="Pfam" id="PF00069">
    <property type="entry name" value="Pkinase"/>
    <property type="match status" value="1"/>
</dbReference>
<gene>
    <name evidence="9" type="ORF">A4R35_03955</name>
</gene>
<feature type="transmembrane region" description="Helical" evidence="7">
    <location>
        <begin position="1804"/>
        <end position="1823"/>
    </location>
</feature>
<feature type="transmembrane region" description="Helical" evidence="7">
    <location>
        <begin position="998"/>
        <end position="1018"/>
    </location>
</feature>
<feature type="transmembrane region" description="Helical" evidence="7">
    <location>
        <begin position="1129"/>
        <end position="1148"/>
    </location>
</feature>
<feature type="transmembrane region" description="Helical" evidence="7">
    <location>
        <begin position="1049"/>
        <end position="1073"/>
    </location>
</feature>
<name>A0A328VAH4_9CHLR</name>
<feature type="region of interest" description="Disordered" evidence="6">
    <location>
        <begin position="476"/>
        <end position="565"/>
    </location>
</feature>
<feature type="transmembrane region" description="Helical" evidence="7">
    <location>
        <begin position="1923"/>
        <end position="1943"/>
    </location>
</feature>
<feature type="transmembrane region" description="Helical" evidence="7">
    <location>
        <begin position="1168"/>
        <end position="1193"/>
    </location>
</feature>
<feature type="transmembrane region" description="Helical" evidence="7">
    <location>
        <begin position="1875"/>
        <end position="1892"/>
    </location>
</feature>
<feature type="region of interest" description="Disordered" evidence="6">
    <location>
        <begin position="272"/>
        <end position="299"/>
    </location>
</feature>
<feature type="transmembrane region" description="Helical" evidence="7">
    <location>
        <begin position="2036"/>
        <end position="2055"/>
    </location>
</feature>
<feature type="transmembrane region" description="Helical" evidence="7">
    <location>
        <begin position="1779"/>
        <end position="1798"/>
    </location>
</feature>
<feature type="region of interest" description="Disordered" evidence="6">
    <location>
        <begin position="2061"/>
        <end position="2084"/>
    </location>
</feature>
<feature type="transmembrane region" description="Helical" evidence="7">
    <location>
        <begin position="1367"/>
        <end position="1387"/>
    </location>
</feature>
<feature type="transmembrane region" description="Helical" evidence="7">
    <location>
        <begin position="1980"/>
        <end position="1998"/>
    </location>
</feature>
<feature type="transmembrane region" description="Helical" evidence="7">
    <location>
        <begin position="844"/>
        <end position="863"/>
    </location>
</feature>
<feature type="transmembrane region" description="Helical" evidence="7">
    <location>
        <begin position="1689"/>
        <end position="1708"/>
    </location>
</feature>
<reference evidence="9 10" key="1">
    <citation type="submission" date="2016-08" db="EMBL/GenBank/DDBJ databases">
        <title>Analysis of Carbohydrate Active Enzymes in Thermogemmatispora T81 Reveals Carbohydrate Degradation Ability.</title>
        <authorList>
            <person name="Tomazini A."/>
            <person name="Lal S."/>
            <person name="Stott M."/>
            <person name="Henrissat B."/>
            <person name="Polikarpov I."/>
            <person name="Sparling R."/>
            <person name="Levin D.B."/>
        </authorList>
    </citation>
    <scope>NUCLEOTIDE SEQUENCE [LARGE SCALE GENOMIC DNA]</scope>
    <source>
        <strain evidence="9 10">T81</strain>
    </source>
</reference>
<dbReference type="EC" id="2.7.11.1" evidence="1"/>
<organism evidence="9 10">
    <name type="scientific">Thermogemmatispora tikiterensis</name>
    <dbReference type="NCBI Taxonomy" id="1825093"/>
    <lineage>
        <taxon>Bacteria</taxon>
        <taxon>Bacillati</taxon>
        <taxon>Chloroflexota</taxon>
        <taxon>Ktedonobacteria</taxon>
        <taxon>Thermogemmatisporales</taxon>
        <taxon>Thermogemmatisporaceae</taxon>
        <taxon>Thermogemmatispora</taxon>
    </lineage>
</organism>
<feature type="transmembrane region" description="Helical" evidence="7">
    <location>
        <begin position="1897"/>
        <end position="1917"/>
    </location>
</feature>
<sequence length="2084" mass="223364">MSIAGDAGGPGAYSLSHLLGKTSLAETYVGEERTSGKPVVFKLFPAVRLEKERLRFVETLRAYAQVLHPGLVRVLEVGLRENSPFVVTEYAQSGSLRQRYPQGTRLRPEIVLPAVLQIGAALQHLHRQGLFHLDLKPENILFKDDGSLMLSDAGLLSLPTLWQDRLAAERDSAAYLAPEQIMGLPVAASDQYALACLIYEWLSGHPPFIGSFREICAQHLHAPPPPLMGPVSEELKAVLRHALEKDPGKRFPTLQAFIEACVLAMRGTASQPVAASAPSGSSSPGSKSPALPPAPAPSEQVLYQPEGAMATEEQVSQRHLCRLCHRPLPATSATLACPSCGYPSDLQEEQRFLEQLLAELSRLAQAGAASMRLGELASLSVPSLLALRREVRYGAAAVPLGLAIDRYRRRLLEVRQLLASKQLPGPSAAPSKAQTPQRTAAPPAISGAAAAAPGQPASLYGPEPAQLDDTLVRKALQAQQGPQRAAPVGAMPAGEREPASVSRSPHQAPESVLQAPGASVDRPQIAMLQPSTAASSRPISQAATPGRPPLPPRPPRPPHPSPLRTLRPLIESPAALMVALGTFLLLAALLVFHIAQQTFALPVTICAQGFFALMVVITGRSRHFREFRGIYALFFALTVPLLFPDLRSIVSNETPWLLALTALYGAVTYGVLAVSQRFSPFAILCAVALVAADVSLVWAIAPSPWGWWVASGLLVLALIETEALGDPQLAPGDSPLARLLRTSWDVLRAPLAFSAQFLAYILTGIASLLSFLLLLLLLILQPETPPQSTMPLSAFPITLLLALAWFLRVGARLRRSSVQYPLLALITLVVPLTCSLIAPQHARLMSSLGLLLLATCFEGYARLAPPSLWLFLRPGRELTALRFLLLLLIPFLAILPSQAALQQEDLLPGSLIVFASAALLLLMTLFPAPEAAAEGEQLLRPKRSPWLQVLPGGLFVWDYAAIGQGIGWASIGPLWGLGLLCGGLPALSSLLHRLSGRAYASPWEVVTLAVAILILVLLPQQQDLQAMTLVPLLLGAVGYALLVAQRRSLWLFLPGLFLVVGLSLLGLWVSAVLGATDAWAIVLLASSVLLPLLAATLRRFLPAGSAALPRLAPRDWQAERLFTFWEWDWPLTIVALGTSLWLAVLLLVDWANTSNQSLPQWYWSGMALASFSSGSEWLAVGEALVMALAAYLAGLWGRTRLWLVPAALLALAALWLVQDAFVALTAVVVGTAVVGMLVSRLRGQRWAVPWYVAGLFSLLLVMWHALPPLEDQPQAYSAFVLLGLAGVVTVVGLVEKLPEALWLVPLLLLEGSSAALLSPPGEQLPNALLLLGQVPLAALVGLGLSAWLRRRPQAKERQWRWRWTLPWYTGGLAAIGATSVALFARLWAPIHWPGGLEAIGLPRLTDLGPYVLLACAGIATAVSLLEQAPSLLWLVPILVLEVSSLILPDLLSAQLRFVGESVLPLLLVPGCALVALALSRLGDRGREQRLLRASPWYTAALLALGTVSIALFSGTRLPWQQNPYVPLGYAGLATAIGALEGFPEILWLVPLLLLEGSVAALLSPPARQLPNALLLLGQVPLAALAGLGLSAWQRRRPQAEGKRWRWALPWYMAGLICVGATSFALFDPQLWATSLPALARLGPYLLLAFAGLATAVALLEQAPDLLWLVPVLTALATLAAQRYNGPALLPPVLVLLCTLVALGTSQIAQGRWKHLPAPRANQLRLRLGTPWYVTAAFAACATPTFPFVTEQLGTAAVAILLLVSALLAFIVAVVERWPLVSLATSIFGLWGLGALTGMPEPTWRLLPVGVGALAIAFLADRLLQPRASRWSPALAGLIRPSWSWAWVPLIVLTWSVLGLFHPHPWPVTRLPAADSWGPALAALLVYGSGLLLRQVVICWLGVPLALSSIVQLSAGSGQGRPDMAGLALFCLLCTIGLACGAFLQRHWPLRAYVFPLLAANCSGVLAVGIAGSLATEQSSVLGATALLLGYGLLIWLLALGLRLPVLTLLTGLWTAWGLVLLVGFQQLSLPFLPVSLTRDQILTIIGTIATLLGLLSPRRRPEQSVPWQRRAPSPAAPSREETVR</sequence>
<feature type="transmembrane region" description="Helical" evidence="7">
    <location>
        <begin position="1223"/>
        <end position="1241"/>
    </location>
</feature>
<keyword evidence="5" id="KW-0067">ATP-binding</keyword>
<evidence type="ECO:0000256" key="6">
    <source>
        <dbReference type="SAM" id="MobiDB-lite"/>
    </source>
</evidence>
<dbReference type="Proteomes" id="UP000248706">
    <property type="component" value="Unassembled WGS sequence"/>
</dbReference>
<feature type="transmembrane region" description="Helical" evidence="7">
    <location>
        <begin position="681"/>
        <end position="701"/>
    </location>
</feature>
<keyword evidence="10" id="KW-1185">Reference proteome</keyword>
<dbReference type="EMBL" id="MCIF01000002">
    <property type="protein sequence ID" value="RAQ94676.1"/>
    <property type="molecule type" value="Genomic_DNA"/>
</dbReference>
<feature type="transmembrane region" description="Helical" evidence="7">
    <location>
        <begin position="1952"/>
        <end position="1974"/>
    </location>
</feature>
<feature type="transmembrane region" description="Helical" evidence="7">
    <location>
        <begin position="1638"/>
        <end position="1658"/>
    </location>
</feature>
<protein>
    <recommendedName>
        <fullName evidence="1">non-specific serine/threonine protein kinase</fullName>
        <ecNumber evidence="1">2.7.11.1</ecNumber>
    </recommendedName>
</protein>
<evidence type="ECO:0000256" key="4">
    <source>
        <dbReference type="ARBA" id="ARBA00022777"/>
    </source>
</evidence>
<feature type="transmembrane region" description="Helical" evidence="7">
    <location>
        <begin position="1432"/>
        <end position="1451"/>
    </location>
</feature>
<accession>A0A328VAH4</accession>
<dbReference type="PROSITE" id="PS00108">
    <property type="entry name" value="PROTEIN_KINASE_ST"/>
    <property type="match status" value="1"/>
</dbReference>
<feature type="transmembrane region" description="Helical" evidence="7">
    <location>
        <begin position="1327"/>
        <end position="1347"/>
    </location>
</feature>
<dbReference type="RefSeq" id="WP_112426762.1">
    <property type="nucleotide sequence ID" value="NZ_MCIF01000002.1"/>
</dbReference>
<feature type="transmembrane region" description="Helical" evidence="7">
    <location>
        <begin position="1079"/>
        <end position="1101"/>
    </location>
</feature>
<feature type="transmembrane region" description="Helical" evidence="7">
    <location>
        <begin position="1494"/>
        <end position="1512"/>
    </location>
</feature>
<feature type="domain" description="Protein kinase" evidence="8">
    <location>
        <begin position="13"/>
        <end position="262"/>
    </location>
</feature>
<dbReference type="CDD" id="cd14014">
    <property type="entry name" value="STKc_PknB_like"/>
    <property type="match status" value="1"/>
</dbReference>
<dbReference type="InterPro" id="IPR050660">
    <property type="entry name" value="NEK_Ser/Thr_kinase"/>
</dbReference>
<feature type="region of interest" description="Disordered" evidence="6">
    <location>
        <begin position="423"/>
        <end position="464"/>
    </location>
</feature>
<feature type="transmembrane region" description="Helical" evidence="7">
    <location>
        <begin position="1248"/>
        <end position="1269"/>
    </location>
</feature>
<feature type="transmembrane region" description="Helical" evidence="7">
    <location>
        <begin position="1407"/>
        <end position="1425"/>
    </location>
</feature>
<keyword evidence="7" id="KW-0472">Membrane</keyword>
<dbReference type="Gene3D" id="1.10.510.10">
    <property type="entry name" value="Transferase(Phosphotransferase) domain 1"/>
    <property type="match status" value="1"/>
</dbReference>
<dbReference type="PANTHER" id="PTHR43671:SF13">
    <property type="entry name" value="SERINE_THREONINE-PROTEIN KINASE NEK2"/>
    <property type="match status" value="1"/>
</dbReference>
<evidence type="ECO:0000256" key="1">
    <source>
        <dbReference type="ARBA" id="ARBA00012513"/>
    </source>
</evidence>
<feature type="transmembrane region" description="Helical" evidence="7">
    <location>
        <begin position="1754"/>
        <end position="1774"/>
    </location>
</feature>
<dbReference type="OrthoDB" id="883741at2"/>
<feature type="compositionally biased region" description="Polar residues" evidence="6">
    <location>
        <begin position="529"/>
        <end position="543"/>
    </location>
</feature>
<feature type="transmembrane region" description="Helical" evidence="7">
    <location>
        <begin position="656"/>
        <end position="674"/>
    </location>
</feature>
<feature type="compositionally biased region" description="Low complexity" evidence="6">
    <location>
        <begin position="272"/>
        <end position="289"/>
    </location>
</feature>
<evidence type="ECO:0000256" key="2">
    <source>
        <dbReference type="ARBA" id="ARBA00022679"/>
    </source>
</evidence>
<dbReference type="SUPFAM" id="SSF56112">
    <property type="entry name" value="Protein kinase-like (PK-like)"/>
    <property type="match status" value="1"/>
</dbReference>
<feature type="transmembrane region" description="Helical" evidence="7">
    <location>
        <begin position="818"/>
        <end position="838"/>
    </location>
</feature>
<feature type="transmembrane region" description="Helical" evidence="7">
    <location>
        <begin position="757"/>
        <end position="780"/>
    </location>
</feature>
<feature type="transmembrane region" description="Helical" evidence="7">
    <location>
        <begin position="974"/>
        <end position="991"/>
    </location>
</feature>
<evidence type="ECO:0000256" key="5">
    <source>
        <dbReference type="ARBA" id="ARBA00022840"/>
    </source>
</evidence>
<dbReference type="PANTHER" id="PTHR43671">
    <property type="entry name" value="SERINE/THREONINE-PROTEIN KINASE NEK"/>
    <property type="match status" value="1"/>
</dbReference>
<comment type="caution">
    <text evidence="9">The sequence shown here is derived from an EMBL/GenBank/DDBJ whole genome shotgun (WGS) entry which is preliminary data.</text>
</comment>
<feature type="transmembrane region" description="Helical" evidence="7">
    <location>
        <begin position="630"/>
        <end position="650"/>
    </location>
</feature>
<feature type="transmembrane region" description="Helical" evidence="7">
    <location>
        <begin position="1844"/>
        <end position="1863"/>
    </location>
</feature>
<feature type="transmembrane region" description="Helical" evidence="7">
    <location>
        <begin position="2005"/>
        <end position="2024"/>
    </location>
</feature>
<evidence type="ECO:0000259" key="8">
    <source>
        <dbReference type="PROSITE" id="PS50011"/>
    </source>
</evidence>
<feature type="transmembrane region" description="Helical" evidence="7">
    <location>
        <begin position="1275"/>
        <end position="1294"/>
    </location>
</feature>
<keyword evidence="4" id="KW-0418">Kinase</keyword>
<feature type="compositionally biased region" description="Pro residues" evidence="6">
    <location>
        <begin position="546"/>
        <end position="561"/>
    </location>
</feature>
<feature type="transmembrane region" description="Helical" evidence="7">
    <location>
        <begin position="1301"/>
        <end position="1321"/>
    </location>
</feature>
<feature type="transmembrane region" description="Helical" evidence="7">
    <location>
        <begin position="574"/>
        <end position="593"/>
    </location>
</feature>
<feature type="transmembrane region" description="Helical" evidence="7">
    <location>
        <begin position="1200"/>
        <end position="1217"/>
    </location>
</feature>
<dbReference type="InterPro" id="IPR011009">
    <property type="entry name" value="Kinase-like_dom_sf"/>
</dbReference>
<feature type="transmembrane region" description="Helical" evidence="7">
    <location>
        <begin position="599"/>
        <end position="618"/>
    </location>
</feature>
<feature type="transmembrane region" description="Helical" evidence="7">
    <location>
        <begin position="1463"/>
        <end position="1482"/>
    </location>
</feature>
<feature type="transmembrane region" description="Helical" evidence="7">
    <location>
        <begin position="1729"/>
        <end position="1748"/>
    </location>
</feature>
<evidence type="ECO:0000313" key="9">
    <source>
        <dbReference type="EMBL" id="RAQ94676.1"/>
    </source>
</evidence>
<feature type="compositionally biased region" description="Low complexity" evidence="6">
    <location>
        <begin position="433"/>
        <end position="458"/>
    </location>
</feature>
<feature type="transmembrane region" description="Helical" evidence="7">
    <location>
        <begin position="907"/>
        <end position="928"/>
    </location>
</feature>
<feature type="transmembrane region" description="Helical" evidence="7">
    <location>
        <begin position="1024"/>
        <end position="1042"/>
    </location>
</feature>
<proteinExistence type="predicted"/>
<dbReference type="GO" id="GO:0004674">
    <property type="term" value="F:protein serine/threonine kinase activity"/>
    <property type="evidence" value="ECO:0007669"/>
    <property type="project" value="UniProtKB-EC"/>
</dbReference>
<keyword evidence="3" id="KW-0547">Nucleotide-binding</keyword>